<feature type="transmembrane region" description="Helical" evidence="17">
    <location>
        <begin position="178"/>
        <end position="196"/>
    </location>
</feature>
<geneLocation type="mitochondrion" evidence="19"/>
<feature type="domain" description="NADH:quinone oxidoreductase/Mrp antiporter transmembrane" evidence="18">
    <location>
        <begin position="23"/>
        <end position="287"/>
    </location>
</feature>
<evidence type="ECO:0000313" key="20">
    <source>
        <dbReference type="EMBL" id="QKQ15014.1"/>
    </source>
</evidence>
<dbReference type="GO" id="GO:0008137">
    <property type="term" value="F:NADH dehydrogenase (ubiquinone) activity"/>
    <property type="evidence" value="ECO:0007669"/>
    <property type="project" value="UniProtKB-EC"/>
</dbReference>
<reference evidence="20" key="2">
    <citation type="journal article" date="2020" name="Mol. Phylogenet. Evol.">
        <title>Rivers of Indochina as potential drivers of lineage diversification in the spotted flying lizard (Draco maculatus) species complex.</title>
        <authorList>
            <person name="Klabacka R.L."/>
            <person name="Wood P.L.Jr."/>
            <person name="McGuire J.A."/>
            <person name="Oaks J.R."/>
            <person name="Lee Grismer L."/>
            <person name="Grismer J.L."/>
            <person name="Aowphol A."/>
            <person name="Sites J.W.Jr."/>
        </authorList>
    </citation>
    <scope>NUCLEOTIDE SEQUENCE</scope>
</reference>
<dbReference type="InterPro" id="IPR050175">
    <property type="entry name" value="Complex_I_Subunit_2"/>
</dbReference>
<keyword evidence="12 17" id="KW-0520">NAD</keyword>
<evidence type="ECO:0000256" key="11">
    <source>
        <dbReference type="ARBA" id="ARBA00022989"/>
    </source>
</evidence>
<dbReference type="EMBL" id="MT041931">
    <property type="protein sequence ID" value="QKQ15014.1"/>
    <property type="molecule type" value="Genomic_DNA"/>
</dbReference>
<keyword evidence="9 17" id="KW-1278">Translocase</keyword>
<evidence type="ECO:0000256" key="14">
    <source>
        <dbReference type="ARBA" id="ARBA00023128"/>
    </source>
</evidence>
<feature type="transmembrane region" description="Helical" evidence="17">
    <location>
        <begin position="96"/>
        <end position="115"/>
    </location>
</feature>
<evidence type="ECO:0000256" key="5">
    <source>
        <dbReference type="ARBA" id="ARBA00022448"/>
    </source>
</evidence>
<comment type="function">
    <text evidence="17">Core subunit of the mitochondrial membrane respiratory chain NADH dehydrogenase (Complex I) which catalyzes electron transfer from NADH through the respiratory chain, using ubiquinone as an electron acceptor. Essential for the catalytic activity and assembly of complex I.</text>
</comment>
<keyword evidence="13 17" id="KW-0830">Ubiquinone</keyword>
<evidence type="ECO:0000256" key="1">
    <source>
        <dbReference type="ARBA" id="ARBA00004448"/>
    </source>
</evidence>
<dbReference type="InterPro" id="IPR001750">
    <property type="entry name" value="ND/Mrp_TM"/>
</dbReference>
<keyword evidence="11 17" id="KW-1133">Transmembrane helix</keyword>
<comment type="similarity">
    <text evidence="2 17">Belongs to the complex I subunit 2 family.</text>
</comment>
<reference evidence="19" key="1">
    <citation type="journal article" date="2018" name="PeerJ">
        <title>Squeezing water from a stone: high-throughput sequencing from a 145-year old holotype resolves (barely) a cryptic species problem in flying lizards.</title>
        <authorList>
            <person name="McGuire J.A."/>
            <person name="Cotoras D.D."/>
            <person name="O'Connell B."/>
            <person name="Lawalata S.Z.S."/>
            <person name="Wang-Claypool C.Y."/>
            <person name="Stubbs A."/>
            <person name="Huang X."/>
            <person name="Wogan G.O.U."/>
            <person name="Hykin S.M."/>
            <person name="Reilly S.B."/>
            <person name="Bi K."/>
            <person name="Riyanto A."/>
            <person name="Arida E."/>
            <person name="Smith L.L."/>
            <person name="Milne H."/>
            <person name="Streicher J.W."/>
            <person name="Iskandar D.T."/>
        </authorList>
    </citation>
    <scope>NUCLEOTIDE SEQUENCE</scope>
</reference>
<evidence type="ECO:0000256" key="15">
    <source>
        <dbReference type="ARBA" id="ARBA00023136"/>
    </source>
</evidence>
<evidence type="ECO:0000256" key="12">
    <source>
        <dbReference type="ARBA" id="ARBA00023027"/>
    </source>
</evidence>
<evidence type="ECO:0000256" key="6">
    <source>
        <dbReference type="ARBA" id="ARBA00022660"/>
    </source>
</evidence>
<dbReference type="PRINTS" id="PR01436">
    <property type="entry name" value="NADHDHGNASE2"/>
</dbReference>
<keyword evidence="6 17" id="KW-0679">Respiratory chain</keyword>
<feature type="transmembrane region" description="Helical" evidence="17">
    <location>
        <begin position="152"/>
        <end position="171"/>
    </location>
</feature>
<evidence type="ECO:0000256" key="3">
    <source>
        <dbReference type="ARBA" id="ARBA00012944"/>
    </source>
</evidence>
<dbReference type="EMBL" id="MH070349">
    <property type="protein sequence ID" value="AVR53858.1"/>
    <property type="molecule type" value="Genomic_DNA"/>
</dbReference>
<evidence type="ECO:0000259" key="18">
    <source>
        <dbReference type="Pfam" id="PF00361"/>
    </source>
</evidence>
<feature type="transmembrane region" description="Helical" evidence="17">
    <location>
        <begin position="275"/>
        <end position="294"/>
    </location>
</feature>
<feature type="transmembrane region" description="Helical" evidence="17">
    <location>
        <begin position="234"/>
        <end position="255"/>
    </location>
</feature>
<name>A0A2R3ZTE2_9SAUR</name>
<sequence length="343" mass="37132">MPTPAVLMLATSIMTGTLIAVSSHHWLTAWLGLEMNTLAILPVISKTKHPRAIEAATKYFLTQAAASCLLLASSMMNAWQTGSWDILQMTNKLTSTATLLALTMKAGAVPLHFWLPEVMQGCTLHTAMLISTWQKIAPMALLYLVSNHTQPILTMTLGMLSAVFGGWGGINQTQLRKMMAYSSIANLGWALMVISFEPNTFAINILVYILMMVPTFHILTMTTTKTLQNLSTSWITSPTGTATLMVLLLSIAGLPPLTGFLPKLLVLNELVTQNLTPIAAATALTSLLNLVFYLRTTYMTALLNTPGSATSSMKWRLTATKTQTTAFAPTAIFSTPALPTLIP</sequence>
<dbReference type="PANTHER" id="PTHR46552">
    <property type="entry name" value="NADH-UBIQUINONE OXIDOREDUCTASE CHAIN 2"/>
    <property type="match status" value="1"/>
</dbReference>
<evidence type="ECO:0000256" key="10">
    <source>
        <dbReference type="ARBA" id="ARBA00022982"/>
    </source>
</evidence>
<comment type="subcellular location">
    <subcellularLocation>
        <location evidence="1 17">Mitochondrion inner membrane</location>
        <topology evidence="1 17">Multi-pass membrane protein</topology>
    </subcellularLocation>
</comment>
<evidence type="ECO:0000256" key="13">
    <source>
        <dbReference type="ARBA" id="ARBA00023075"/>
    </source>
</evidence>
<keyword evidence="5" id="KW-0813">Transport</keyword>
<accession>A0A2R3ZTE2</accession>
<evidence type="ECO:0000256" key="4">
    <source>
        <dbReference type="ARBA" id="ARBA00021008"/>
    </source>
</evidence>
<organism evidence="19">
    <name type="scientific">Draco maculatus</name>
    <dbReference type="NCBI Taxonomy" id="89026"/>
    <lineage>
        <taxon>Eukaryota</taxon>
        <taxon>Metazoa</taxon>
        <taxon>Chordata</taxon>
        <taxon>Craniata</taxon>
        <taxon>Vertebrata</taxon>
        <taxon>Euteleostomi</taxon>
        <taxon>Lepidosauria</taxon>
        <taxon>Squamata</taxon>
        <taxon>Bifurcata</taxon>
        <taxon>Unidentata</taxon>
        <taxon>Episquamata</taxon>
        <taxon>Toxicofera</taxon>
        <taxon>Iguania</taxon>
        <taxon>Acrodonta</taxon>
        <taxon>Agamidae</taxon>
        <taxon>Draconinae</taxon>
        <taxon>Draco</taxon>
    </lineage>
</organism>
<dbReference type="GO" id="GO:0006120">
    <property type="term" value="P:mitochondrial electron transport, NADH to ubiquinone"/>
    <property type="evidence" value="ECO:0007669"/>
    <property type="project" value="InterPro"/>
</dbReference>
<feature type="transmembrane region" description="Helical" evidence="17">
    <location>
        <begin position="202"/>
        <end position="222"/>
    </location>
</feature>
<dbReference type="InterPro" id="IPR003917">
    <property type="entry name" value="NADH_UbQ_OxRdtase_chain2"/>
</dbReference>
<keyword evidence="14 17" id="KW-0496">Mitochondrion</keyword>
<evidence type="ECO:0000256" key="2">
    <source>
        <dbReference type="ARBA" id="ARBA00007012"/>
    </source>
</evidence>
<evidence type="ECO:0000256" key="8">
    <source>
        <dbReference type="ARBA" id="ARBA00022792"/>
    </source>
</evidence>
<evidence type="ECO:0000256" key="9">
    <source>
        <dbReference type="ARBA" id="ARBA00022967"/>
    </source>
</evidence>
<protein>
    <recommendedName>
        <fullName evidence="4 17">NADH-ubiquinone oxidoreductase chain 2</fullName>
        <ecNumber evidence="3 17">7.1.1.2</ecNumber>
    </recommendedName>
</protein>
<dbReference type="GO" id="GO:0005743">
    <property type="term" value="C:mitochondrial inner membrane"/>
    <property type="evidence" value="ECO:0007669"/>
    <property type="project" value="UniProtKB-SubCell"/>
</dbReference>
<dbReference type="AlphaFoldDB" id="A0A2R3ZTE2"/>
<dbReference type="EC" id="7.1.1.2" evidence="3 17"/>
<comment type="catalytic activity">
    <reaction evidence="16 17">
        <text>a ubiquinone + NADH + 5 H(+)(in) = a ubiquinol + NAD(+) + 4 H(+)(out)</text>
        <dbReference type="Rhea" id="RHEA:29091"/>
        <dbReference type="Rhea" id="RHEA-COMP:9565"/>
        <dbReference type="Rhea" id="RHEA-COMP:9566"/>
        <dbReference type="ChEBI" id="CHEBI:15378"/>
        <dbReference type="ChEBI" id="CHEBI:16389"/>
        <dbReference type="ChEBI" id="CHEBI:17976"/>
        <dbReference type="ChEBI" id="CHEBI:57540"/>
        <dbReference type="ChEBI" id="CHEBI:57945"/>
        <dbReference type="EC" id="7.1.1.2"/>
    </reaction>
</comment>
<evidence type="ECO:0000256" key="7">
    <source>
        <dbReference type="ARBA" id="ARBA00022692"/>
    </source>
</evidence>
<dbReference type="Pfam" id="PF00361">
    <property type="entry name" value="Proton_antipo_M"/>
    <property type="match status" value="1"/>
</dbReference>
<keyword evidence="10 17" id="KW-0249">Electron transport</keyword>
<proteinExistence type="inferred from homology"/>
<dbReference type="PANTHER" id="PTHR46552:SF1">
    <property type="entry name" value="NADH-UBIQUINONE OXIDOREDUCTASE CHAIN 2"/>
    <property type="match status" value="1"/>
</dbReference>
<keyword evidence="15 17" id="KW-0472">Membrane</keyword>
<keyword evidence="7 17" id="KW-0812">Transmembrane</keyword>
<gene>
    <name evidence="19" type="primary">ND2</name>
</gene>
<evidence type="ECO:0000256" key="17">
    <source>
        <dbReference type="RuleBase" id="RU003403"/>
    </source>
</evidence>
<evidence type="ECO:0000256" key="16">
    <source>
        <dbReference type="ARBA" id="ARBA00049551"/>
    </source>
</evidence>
<evidence type="ECO:0000313" key="19">
    <source>
        <dbReference type="EMBL" id="AVR53858.1"/>
    </source>
</evidence>
<keyword evidence="8 17" id="KW-0999">Mitochondrion inner membrane</keyword>